<keyword evidence="3" id="KW-0472">Membrane</keyword>
<evidence type="ECO:0000256" key="3">
    <source>
        <dbReference type="ARBA" id="ARBA00023136"/>
    </source>
</evidence>
<organism evidence="6">
    <name type="scientific">marine metagenome</name>
    <dbReference type="NCBI Taxonomy" id="408172"/>
    <lineage>
        <taxon>unclassified sequences</taxon>
        <taxon>metagenomes</taxon>
        <taxon>ecological metagenomes</taxon>
    </lineage>
</organism>
<keyword evidence="1" id="KW-1003">Cell membrane</keyword>
<dbReference type="InterPro" id="IPR050490">
    <property type="entry name" value="Bact_solute-bd_prot1"/>
</dbReference>
<dbReference type="AlphaFoldDB" id="A0A382F2E8"/>
<name>A0A382F2E8_9ZZZZ</name>
<sequence>GPALEANPSEFTAKIVTNGSITPLMSAGLLRPLDDLVAKYGQNLQKSQLITFDGKVYAVAFMANAQHLWYRESVFNELGIAVPTTYEEVIAAAEKIRASGKMQNPYGGAFKAGWNLSQEFVNMYLGHGGEFFKPGTAEPSINNAKGVAALNVIKKLTELSNPDFLTHDTNATKIEWESGNVAVMNLWGSGAATLLDDEGDQAIKADTRLAPPPTVGGGSNAATTLWWDGIAIAKNTSDENAEASFRALVGAASSTEMANANPNAAVWLIKGYTPGDAAIGVLAAAQMGATPYPSIPHMGLLHGALSTEMVEFLQGNESAEKALADVEAAYRAKATEQGFL</sequence>
<proteinExistence type="predicted"/>
<keyword evidence="5" id="KW-0449">Lipoprotein</keyword>
<dbReference type="EMBL" id="UINC01047647">
    <property type="protein sequence ID" value="SVB57176.1"/>
    <property type="molecule type" value="Genomic_DNA"/>
</dbReference>
<evidence type="ECO:0000313" key="6">
    <source>
        <dbReference type="EMBL" id="SVB57176.1"/>
    </source>
</evidence>
<evidence type="ECO:0000256" key="4">
    <source>
        <dbReference type="ARBA" id="ARBA00023139"/>
    </source>
</evidence>
<dbReference type="Gene3D" id="3.40.190.10">
    <property type="entry name" value="Periplasmic binding protein-like II"/>
    <property type="match status" value="1"/>
</dbReference>
<dbReference type="InterPro" id="IPR006059">
    <property type="entry name" value="SBP"/>
</dbReference>
<evidence type="ECO:0008006" key="7">
    <source>
        <dbReference type="Google" id="ProtNLM"/>
    </source>
</evidence>
<reference evidence="6" key="1">
    <citation type="submission" date="2018-05" db="EMBL/GenBank/DDBJ databases">
        <authorList>
            <person name="Lanie J.A."/>
            <person name="Ng W.-L."/>
            <person name="Kazmierczak K.M."/>
            <person name="Andrzejewski T.M."/>
            <person name="Davidsen T.M."/>
            <person name="Wayne K.J."/>
            <person name="Tettelin H."/>
            <person name="Glass J.I."/>
            <person name="Rusch D."/>
            <person name="Podicherti R."/>
            <person name="Tsui H.-C.T."/>
            <person name="Winkler M.E."/>
        </authorList>
    </citation>
    <scope>NUCLEOTIDE SEQUENCE</scope>
</reference>
<accession>A0A382F2E8</accession>
<keyword evidence="4" id="KW-0564">Palmitate</keyword>
<evidence type="ECO:0000256" key="5">
    <source>
        <dbReference type="ARBA" id="ARBA00023288"/>
    </source>
</evidence>
<dbReference type="PANTHER" id="PTHR43649">
    <property type="entry name" value="ARABINOSE-BINDING PROTEIN-RELATED"/>
    <property type="match status" value="1"/>
</dbReference>
<evidence type="ECO:0000256" key="1">
    <source>
        <dbReference type="ARBA" id="ARBA00022475"/>
    </source>
</evidence>
<gene>
    <name evidence="6" type="ORF">METZ01_LOCUS210030</name>
</gene>
<evidence type="ECO:0000256" key="2">
    <source>
        <dbReference type="ARBA" id="ARBA00022729"/>
    </source>
</evidence>
<dbReference type="SUPFAM" id="SSF53850">
    <property type="entry name" value="Periplasmic binding protein-like II"/>
    <property type="match status" value="1"/>
</dbReference>
<dbReference type="Pfam" id="PF01547">
    <property type="entry name" value="SBP_bac_1"/>
    <property type="match status" value="1"/>
</dbReference>
<dbReference type="PANTHER" id="PTHR43649:SF33">
    <property type="entry name" value="POLYGALACTURONAN_RHAMNOGALACTURONAN-BINDING PROTEIN YTCQ"/>
    <property type="match status" value="1"/>
</dbReference>
<feature type="non-terminal residue" evidence="6">
    <location>
        <position position="1"/>
    </location>
</feature>
<keyword evidence="2" id="KW-0732">Signal</keyword>
<protein>
    <recommendedName>
        <fullName evidence="7">Sugar ABC transporter substrate-binding protein</fullName>
    </recommendedName>
</protein>